<evidence type="ECO:0000313" key="1">
    <source>
        <dbReference type="EMBL" id="CAF1169676.1"/>
    </source>
</evidence>
<dbReference type="Proteomes" id="UP000663891">
    <property type="component" value="Unassembled WGS sequence"/>
</dbReference>
<dbReference type="AlphaFoldDB" id="A0A814U1K8"/>
<reference evidence="1" key="1">
    <citation type="submission" date="2021-02" db="EMBL/GenBank/DDBJ databases">
        <authorList>
            <person name="Nowell W R."/>
        </authorList>
    </citation>
    <scope>NUCLEOTIDE SEQUENCE</scope>
</reference>
<sequence>MSFAINKNFSRSHRHIDSEKNHSTSSFLDSFENRIVSNITQRTPIIIQTLTNLCQILDDYPLTEIKIDEIQQGTIDCILWNTDHSYPIAINQNKQLIQFRQSIRKFIYEFLEFAQEIYTINDKNNDINLMIQKTMKYLILLNDYRKKRQRAYDYTLIELIHVDKQQFHQLRFISLYLRQFFFKLISFMNSK</sequence>
<proteinExistence type="predicted"/>
<name>A0A814U1K8_9BILA</name>
<protein>
    <submittedName>
        <fullName evidence="1">Uncharacterized protein</fullName>
    </submittedName>
</protein>
<comment type="caution">
    <text evidence="1">The sequence shown here is derived from an EMBL/GenBank/DDBJ whole genome shotgun (WGS) entry which is preliminary data.</text>
</comment>
<dbReference type="OrthoDB" id="9983161at2759"/>
<organism evidence="1 3">
    <name type="scientific">Adineta steineri</name>
    <dbReference type="NCBI Taxonomy" id="433720"/>
    <lineage>
        <taxon>Eukaryota</taxon>
        <taxon>Metazoa</taxon>
        <taxon>Spiralia</taxon>
        <taxon>Gnathifera</taxon>
        <taxon>Rotifera</taxon>
        <taxon>Eurotatoria</taxon>
        <taxon>Bdelloidea</taxon>
        <taxon>Adinetida</taxon>
        <taxon>Adinetidae</taxon>
        <taxon>Adineta</taxon>
    </lineage>
</organism>
<evidence type="ECO:0000313" key="2">
    <source>
        <dbReference type="EMBL" id="CAF3626045.1"/>
    </source>
</evidence>
<dbReference type="Proteomes" id="UP000663881">
    <property type="component" value="Unassembled WGS sequence"/>
</dbReference>
<gene>
    <name evidence="2" type="ORF">OKA104_LOCUS7875</name>
    <name evidence="1" type="ORF">VCS650_LOCUS23846</name>
</gene>
<evidence type="ECO:0000313" key="3">
    <source>
        <dbReference type="Proteomes" id="UP000663891"/>
    </source>
</evidence>
<dbReference type="EMBL" id="CAJNON010000286">
    <property type="protein sequence ID" value="CAF1169676.1"/>
    <property type="molecule type" value="Genomic_DNA"/>
</dbReference>
<accession>A0A814U1K8</accession>
<dbReference type="EMBL" id="CAJOAY010000310">
    <property type="protein sequence ID" value="CAF3626045.1"/>
    <property type="molecule type" value="Genomic_DNA"/>
</dbReference>